<name>A0A9D5APC5_PEA</name>
<dbReference type="EMBL" id="JAMSHJ010000004">
    <property type="protein sequence ID" value="KAI5419542.1"/>
    <property type="molecule type" value="Genomic_DNA"/>
</dbReference>
<sequence>MLELARLSKQEEKVIQPHTERIEVVIPSTAEVRKEAKIGVVSEASREQNGSLVERACGCLHLVMSGYARVRYWCRCAQAIMEGRLSSREAERRCHLYESHGCSPTETVCAGSYHFVDFRDGSDRKAIKGVWSDYIVPQPIEDYQPMKFEFPDEDISRKLASRVSNLGAPTGATPFSLVYGMEAVLPVEVQIPSLRVLMDVKLQEAEWVRTRYEELSLVEEKRLAAICQGQIYQQRTKRAFDKKVRPRVYHVGDMVLKRILPPQNDRRGKWTPNYEGPFVVKKVFSGGALLLTTMDGEDFPSPVNADAVKK</sequence>
<reference evidence="1 2" key="1">
    <citation type="journal article" date="2022" name="Nat. Genet.">
        <title>Improved pea reference genome and pan-genome highlight genomic features and evolutionary characteristics.</title>
        <authorList>
            <person name="Yang T."/>
            <person name="Liu R."/>
            <person name="Luo Y."/>
            <person name="Hu S."/>
            <person name="Wang D."/>
            <person name="Wang C."/>
            <person name="Pandey M.K."/>
            <person name="Ge S."/>
            <person name="Xu Q."/>
            <person name="Li N."/>
            <person name="Li G."/>
            <person name="Huang Y."/>
            <person name="Saxena R.K."/>
            <person name="Ji Y."/>
            <person name="Li M."/>
            <person name="Yan X."/>
            <person name="He Y."/>
            <person name="Liu Y."/>
            <person name="Wang X."/>
            <person name="Xiang C."/>
            <person name="Varshney R.K."/>
            <person name="Ding H."/>
            <person name="Gao S."/>
            <person name="Zong X."/>
        </authorList>
    </citation>
    <scope>NUCLEOTIDE SEQUENCE [LARGE SCALE GENOMIC DNA]</scope>
    <source>
        <strain evidence="1 2">cv. Zhongwan 6</strain>
    </source>
</reference>
<dbReference type="PANTHER" id="PTHR48475:SF1">
    <property type="entry name" value="RNASE H TYPE-1 DOMAIN-CONTAINING PROTEIN"/>
    <property type="match status" value="1"/>
</dbReference>
<accession>A0A9D5APC5</accession>
<keyword evidence="2" id="KW-1185">Reference proteome</keyword>
<dbReference type="PANTHER" id="PTHR48475">
    <property type="entry name" value="RIBONUCLEASE H"/>
    <property type="match status" value="1"/>
</dbReference>
<organism evidence="1 2">
    <name type="scientific">Pisum sativum</name>
    <name type="common">Garden pea</name>
    <name type="synonym">Lathyrus oleraceus</name>
    <dbReference type="NCBI Taxonomy" id="3888"/>
    <lineage>
        <taxon>Eukaryota</taxon>
        <taxon>Viridiplantae</taxon>
        <taxon>Streptophyta</taxon>
        <taxon>Embryophyta</taxon>
        <taxon>Tracheophyta</taxon>
        <taxon>Spermatophyta</taxon>
        <taxon>Magnoliopsida</taxon>
        <taxon>eudicotyledons</taxon>
        <taxon>Gunneridae</taxon>
        <taxon>Pentapetalae</taxon>
        <taxon>rosids</taxon>
        <taxon>fabids</taxon>
        <taxon>Fabales</taxon>
        <taxon>Fabaceae</taxon>
        <taxon>Papilionoideae</taxon>
        <taxon>50 kb inversion clade</taxon>
        <taxon>NPAAA clade</taxon>
        <taxon>Hologalegina</taxon>
        <taxon>IRL clade</taxon>
        <taxon>Fabeae</taxon>
        <taxon>Lathyrus</taxon>
    </lineage>
</organism>
<comment type="caution">
    <text evidence="1">The sequence shown here is derived from an EMBL/GenBank/DDBJ whole genome shotgun (WGS) entry which is preliminary data.</text>
</comment>
<dbReference type="Proteomes" id="UP001058974">
    <property type="component" value="Chromosome 4"/>
</dbReference>
<evidence type="ECO:0000313" key="2">
    <source>
        <dbReference type="Proteomes" id="UP001058974"/>
    </source>
</evidence>
<proteinExistence type="predicted"/>
<dbReference type="Gramene" id="Psat04G0363300-T1">
    <property type="protein sequence ID" value="KAI5419542.1"/>
    <property type="gene ID" value="KIW84_043633"/>
</dbReference>
<dbReference type="AlphaFoldDB" id="A0A9D5APC5"/>
<evidence type="ECO:0000313" key="1">
    <source>
        <dbReference type="EMBL" id="KAI5419542.1"/>
    </source>
</evidence>
<gene>
    <name evidence="1" type="ORF">KIW84_043633</name>
</gene>
<protein>
    <submittedName>
        <fullName evidence="1">Uncharacterized protein</fullName>
    </submittedName>
</protein>